<evidence type="ECO:0000256" key="3">
    <source>
        <dbReference type="ARBA" id="ARBA00022801"/>
    </source>
</evidence>
<evidence type="ECO:0000259" key="7">
    <source>
        <dbReference type="Pfam" id="PF00884"/>
    </source>
</evidence>
<dbReference type="EMBL" id="CACRTZ010000004">
    <property type="protein sequence ID" value="VYT89127.1"/>
    <property type="molecule type" value="Genomic_DNA"/>
</dbReference>
<evidence type="ECO:0000256" key="5">
    <source>
        <dbReference type="PIRSR" id="PIRSR600917-52"/>
    </source>
</evidence>
<dbReference type="Pfam" id="PF00884">
    <property type="entry name" value="Sulfatase"/>
    <property type="match status" value="1"/>
</dbReference>
<dbReference type="GO" id="GO:0046872">
    <property type="term" value="F:metal ion binding"/>
    <property type="evidence" value="ECO:0007669"/>
    <property type="project" value="UniProtKB-KW"/>
</dbReference>
<feature type="modified residue" description="3-oxoalanine (Ser)" evidence="5">
    <location>
        <position position="111"/>
    </location>
</feature>
<feature type="domain" description="Sulfatase N-terminal" evidence="7">
    <location>
        <begin position="65"/>
        <end position="477"/>
    </location>
</feature>
<keyword evidence="2" id="KW-0479">Metal-binding</keyword>
<dbReference type="EC" id="3.1.6.1" evidence="8"/>
<comment type="similarity">
    <text evidence="1">Belongs to the sulfatase family.</text>
</comment>
<evidence type="ECO:0000256" key="4">
    <source>
        <dbReference type="ARBA" id="ARBA00022837"/>
    </source>
</evidence>
<dbReference type="GO" id="GO:0004065">
    <property type="term" value="F:arylsulfatase activity"/>
    <property type="evidence" value="ECO:0007669"/>
    <property type="project" value="UniProtKB-EC"/>
</dbReference>
<dbReference type="SUPFAM" id="SSF53649">
    <property type="entry name" value="Alkaline phosphatase-like"/>
    <property type="match status" value="1"/>
</dbReference>
<evidence type="ECO:0000256" key="1">
    <source>
        <dbReference type="ARBA" id="ARBA00008779"/>
    </source>
</evidence>
<keyword evidence="3 8" id="KW-0378">Hydrolase</keyword>
<gene>
    <name evidence="8" type="primary">atsA_2</name>
    <name evidence="8" type="ORF">EMLFYP7_00880</name>
</gene>
<dbReference type="InterPro" id="IPR017850">
    <property type="entry name" value="Alkaline_phosphatase_core_sf"/>
</dbReference>
<dbReference type="PANTHER" id="PTHR42693">
    <property type="entry name" value="ARYLSULFATASE FAMILY MEMBER"/>
    <property type="match status" value="1"/>
</dbReference>
<dbReference type="RefSeq" id="WP_421957781.1">
    <property type="nucleotide sequence ID" value="NZ_CACRTZ010000004.1"/>
</dbReference>
<protein>
    <submittedName>
        <fullName evidence="8">Arylsulfatase</fullName>
        <ecNumber evidence="8">3.1.6.1</ecNumber>
    </submittedName>
</protein>
<dbReference type="InterPro" id="IPR050738">
    <property type="entry name" value="Sulfatase"/>
</dbReference>
<proteinExistence type="inferred from homology"/>
<dbReference type="Gene3D" id="3.30.1120.10">
    <property type="match status" value="1"/>
</dbReference>
<dbReference type="InterPro" id="IPR000917">
    <property type="entry name" value="Sulfatase_N"/>
</dbReference>
<dbReference type="PROSITE" id="PS00523">
    <property type="entry name" value="SULFATASE_1"/>
    <property type="match status" value="1"/>
</dbReference>
<name>A0A6N3AFL4_9ENTR</name>
<dbReference type="AlphaFoldDB" id="A0A6N3AFL4"/>
<evidence type="ECO:0000256" key="6">
    <source>
        <dbReference type="SAM" id="MobiDB-lite"/>
    </source>
</evidence>
<feature type="region of interest" description="Disordered" evidence="6">
    <location>
        <begin position="131"/>
        <end position="150"/>
    </location>
</feature>
<dbReference type="Gene3D" id="3.40.720.10">
    <property type="entry name" value="Alkaline Phosphatase, subunit A"/>
    <property type="match status" value="1"/>
</dbReference>
<accession>A0A6N3AFL4</accession>
<evidence type="ECO:0000256" key="2">
    <source>
        <dbReference type="ARBA" id="ARBA00022723"/>
    </source>
</evidence>
<dbReference type="InterPro" id="IPR024607">
    <property type="entry name" value="Sulfatase_CS"/>
</dbReference>
<reference evidence="8" key="1">
    <citation type="submission" date="2019-11" db="EMBL/GenBank/DDBJ databases">
        <authorList>
            <person name="Feng L."/>
        </authorList>
    </citation>
    <scope>NUCLEOTIDE SEQUENCE</scope>
    <source>
        <strain evidence="8">EMassiliensisLFYP7</strain>
    </source>
</reference>
<evidence type="ECO:0000313" key="8">
    <source>
        <dbReference type="EMBL" id="VYT89127.1"/>
    </source>
</evidence>
<organism evidence="8">
    <name type="scientific">Phytobacter massiliensis</name>
    <dbReference type="NCBI Taxonomy" id="1485952"/>
    <lineage>
        <taxon>Bacteria</taxon>
        <taxon>Pseudomonadati</taxon>
        <taxon>Pseudomonadota</taxon>
        <taxon>Gammaproteobacteria</taxon>
        <taxon>Enterobacterales</taxon>
        <taxon>Enterobacteriaceae</taxon>
        <taxon>Phytobacter</taxon>
    </lineage>
</organism>
<dbReference type="PANTHER" id="PTHR42693:SF33">
    <property type="entry name" value="ARYLSULFATASE"/>
    <property type="match status" value="1"/>
</dbReference>
<sequence length="608" mass="68026">MRNVITAITDNKKDSVSEISGGIFPLSKPRQLSRAVALTLGMTSLSLASFTAAGQTKTTAPEKQPNIVMIVLDDTGFADIGAFGSEIKTPNIDLLAYSGLRYNRFDTSAISAPTRAALITGRNSQTVNMEELPPKNQKAPPASVPLGSGPATSGEIPLNAQNVAQALHGAGYATYALGKWHLAPEYKDDEKRNQAFWPRQRGFDHFYGFLSGHTSQYHPELVEDNTHLPRPDKPGYHLSEDLVDRAIKAIDVKEDKPKFVYLALGAAHSPLHVPQKYIEEYKGRYDQGWDKLRLARFERQKSLGIIPADTKLPPREFGDDAWDSLDAQHKRVFARFMETYAGYLTHTDEQIGRLVKHLKETGQFDNTLIVFMSDNGAAPEAGKNGGFRTAYMDKTTVQEMDEHLDEAGGPKTDMLYQRPWAYAGNTPFRRYKLWPFQGGVRTPLIVSWPKMIEQKGAIRHQYVSTVDIAPTLLAAAGTQFADTIDGVKQLPVAGQSFLPTFNSDTAKTRDVQYFELRGQRAITQGTWRAVALHKLGTDYAQDKWMLFDTAKDFSESTDLADKYPEKVEEMKKLWWSEAKRHSNPPVIEPNAFLYKFNRMDNAFGVEPD</sequence>
<dbReference type="CDD" id="cd16025">
    <property type="entry name" value="PAS_like"/>
    <property type="match status" value="1"/>
</dbReference>
<comment type="PTM">
    <text evidence="5">The conversion to 3-oxoalanine (also known as C-formylglycine, FGly), of a serine or cysteine residue in prokaryotes and of a cysteine residue in eukaryotes, is critical for catalytic activity.</text>
</comment>
<keyword evidence="4" id="KW-0106">Calcium</keyword>